<organism evidence="2 3">
    <name type="scientific">Lojkania enalia</name>
    <dbReference type="NCBI Taxonomy" id="147567"/>
    <lineage>
        <taxon>Eukaryota</taxon>
        <taxon>Fungi</taxon>
        <taxon>Dikarya</taxon>
        <taxon>Ascomycota</taxon>
        <taxon>Pezizomycotina</taxon>
        <taxon>Dothideomycetes</taxon>
        <taxon>Pleosporomycetidae</taxon>
        <taxon>Pleosporales</taxon>
        <taxon>Pleosporales incertae sedis</taxon>
        <taxon>Lojkania</taxon>
    </lineage>
</organism>
<accession>A0A9P4K9I8</accession>
<keyword evidence="1" id="KW-0812">Transmembrane</keyword>
<dbReference type="Proteomes" id="UP000800093">
    <property type="component" value="Unassembled WGS sequence"/>
</dbReference>
<feature type="transmembrane region" description="Helical" evidence="1">
    <location>
        <begin position="12"/>
        <end position="35"/>
    </location>
</feature>
<proteinExistence type="predicted"/>
<keyword evidence="1" id="KW-0472">Membrane</keyword>
<keyword evidence="1" id="KW-1133">Transmembrane helix</keyword>
<dbReference type="AlphaFoldDB" id="A0A9P4K9I8"/>
<gene>
    <name evidence="2" type="ORF">CC78DRAFT_532714</name>
</gene>
<dbReference type="EMBL" id="ML986611">
    <property type="protein sequence ID" value="KAF2265087.1"/>
    <property type="molecule type" value="Genomic_DNA"/>
</dbReference>
<evidence type="ECO:0000256" key="1">
    <source>
        <dbReference type="SAM" id="Phobius"/>
    </source>
</evidence>
<keyword evidence="3" id="KW-1185">Reference proteome</keyword>
<evidence type="ECO:0000313" key="2">
    <source>
        <dbReference type="EMBL" id="KAF2265087.1"/>
    </source>
</evidence>
<sequence>MPYTAWHRRNNFIILRSYSITLGVLLEFTTVLICYTENPDLISVKTKYQLCIPKPAKSCKVFWR</sequence>
<protein>
    <submittedName>
        <fullName evidence="2">Uncharacterized protein</fullName>
    </submittedName>
</protein>
<comment type="caution">
    <text evidence="2">The sequence shown here is derived from an EMBL/GenBank/DDBJ whole genome shotgun (WGS) entry which is preliminary data.</text>
</comment>
<name>A0A9P4K9I8_9PLEO</name>
<reference evidence="3" key="1">
    <citation type="journal article" date="2020" name="Stud. Mycol.">
        <title>101 Dothideomycetes genomes: A test case for predicting lifestyles and emergence of pathogens.</title>
        <authorList>
            <person name="Haridas S."/>
            <person name="Albert R."/>
            <person name="Binder M."/>
            <person name="Bloem J."/>
            <person name="LaButti K."/>
            <person name="Salamov A."/>
            <person name="Andreopoulos B."/>
            <person name="Baker S."/>
            <person name="Barry K."/>
            <person name="Bills G."/>
            <person name="Bluhm B."/>
            <person name="Cannon C."/>
            <person name="Castanera R."/>
            <person name="Culley D."/>
            <person name="Daum C."/>
            <person name="Ezra D."/>
            <person name="Gonzalez J."/>
            <person name="Henrissat B."/>
            <person name="Kuo A."/>
            <person name="Liang C."/>
            <person name="Lipzen A."/>
            <person name="Lutzoni F."/>
            <person name="Magnuson J."/>
            <person name="Mondo S."/>
            <person name="Nolan M."/>
            <person name="Ohm R."/>
            <person name="Pangilinan J."/>
            <person name="Park H.-J."/>
            <person name="Ramirez L."/>
            <person name="Alfaro M."/>
            <person name="Sun H."/>
            <person name="Tritt A."/>
            <person name="Yoshinaga Y."/>
            <person name="Zwiers L.-H."/>
            <person name="Turgeon B."/>
            <person name="Goodwin S."/>
            <person name="Spatafora J."/>
            <person name="Crous P."/>
            <person name="Grigoriev I."/>
        </authorList>
    </citation>
    <scope>NUCLEOTIDE SEQUENCE [LARGE SCALE GENOMIC DNA]</scope>
    <source>
        <strain evidence="3">CBS 304.66</strain>
    </source>
</reference>
<evidence type="ECO:0000313" key="3">
    <source>
        <dbReference type="Proteomes" id="UP000800093"/>
    </source>
</evidence>